<organism evidence="2 3">
    <name type="scientific">Marinomonas maritima</name>
    <dbReference type="NCBI Taxonomy" id="2940935"/>
    <lineage>
        <taxon>Bacteria</taxon>
        <taxon>Pseudomonadati</taxon>
        <taxon>Pseudomonadota</taxon>
        <taxon>Gammaproteobacteria</taxon>
        <taxon>Oceanospirillales</taxon>
        <taxon>Oceanospirillaceae</taxon>
        <taxon>Marinomonas</taxon>
    </lineage>
</organism>
<feature type="signal peptide" evidence="1">
    <location>
        <begin position="1"/>
        <end position="22"/>
    </location>
</feature>
<reference evidence="2" key="1">
    <citation type="submission" date="2023-01" db="EMBL/GenBank/DDBJ databases">
        <title>Psychroserpens sp. MSW6 and Marinomonas sp. RSW2, isolated from seawater.</title>
        <authorList>
            <person name="Kristyanto S."/>
            <person name="Jung J."/>
            <person name="Kim J.M."/>
            <person name="Jeon C.O."/>
        </authorList>
    </citation>
    <scope>NUCLEOTIDE SEQUENCE</scope>
    <source>
        <strain evidence="2">RSW2</strain>
    </source>
</reference>
<dbReference type="SUPFAM" id="SSF56935">
    <property type="entry name" value="Porins"/>
    <property type="match status" value="1"/>
</dbReference>
<feature type="chain" id="PRO_5046351083" description="Outer membrane protein beta-barrel domain-containing protein" evidence="1">
    <location>
        <begin position="23"/>
        <end position="183"/>
    </location>
</feature>
<dbReference type="RefSeq" id="WP_255895119.1">
    <property type="nucleotide sequence ID" value="NZ_JAMZEG020000002.1"/>
</dbReference>
<name>A0ABT5WD17_9GAMM</name>
<sequence>MKNILLASLAATACAFSFSAQAATFTYIDYGFGTIDPDNSTSSDDFSSLSGAFELPNGVFVAAEATEYGNLDVTAVGAGVYTPVGRASSLFGALQFIQADWGNNNDDETGYRFTAGLRSSLADRLEFEGKIKYDDVYTETDSSFAVALRYYVTKNFSIGANYDIAEFNGNDQNAMFASLRLAL</sequence>
<comment type="caution">
    <text evidence="2">The sequence shown here is derived from an EMBL/GenBank/DDBJ whole genome shotgun (WGS) entry which is preliminary data.</text>
</comment>
<evidence type="ECO:0000256" key="1">
    <source>
        <dbReference type="SAM" id="SignalP"/>
    </source>
</evidence>
<keyword evidence="1" id="KW-0732">Signal</keyword>
<dbReference type="EMBL" id="JAMZEG020000002">
    <property type="protein sequence ID" value="MDE8602712.1"/>
    <property type="molecule type" value="Genomic_DNA"/>
</dbReference>
<keyword evidence="3" id="KW-1185">Reference proteome</keyword>
<gene>
    <name evidence="2" type="ORF">M3I01_007210</name>
</gene>
<evidence type="ECO:0000313" key="2">
    <source>
        <dbReference type="EMBL" id="MDE8602712.1"/>
    </source>
</evidence>
<dbReference type="Proteomes" id="UP001139522">
    <property type="component" value="Unassembled WGS sequence"/>
</dbReference>
<protein>
    <recommendedName>
        <fullName evidence="4">Outer membrane protein beta-barrel domain-containing protein</fullName>
    </recommendedName>
</protein>
<evidence type="ECO:0000313" key="3">
    <source>
        <dbReference type="Proteomes" id="UP001139522"/>
    </source>
</evidence>
<evidence type="ECO:0008006" key="4">
    <source>
        <dbReference type="Google" id="ProtNLM"/>
    </source>
</evidence>
<accession>A0ABT5WD17</accession>
<proteinExistence type="predicted"/>